<evidence type="ECO:0000256" key="6">
    <source>
        <dbReference type="ARBA" id="ARBA00023136"/>
    </source>
</evidence>
<dbReference type="PANTHER" id="PTHR13815">
    <property type="entry name" value="GOLGIN-84"/>
    <property type="match status" value="1"/>
</dbReference>
<name>A0AA89BZE6_PINIB</name>
<evidence type="ECO:0000256" key="2">
    <source>
        <dbReference type="ARBA" id="ARBA00022692"/>
    </source>
</evidence>
<dbReference type="GO" id="GO:0031985">
    <property type="term" value="C:Golgi cisterna"/>
    <property type="evidence" value="ECO:0007669"/>
    <property type="project" value="TreeGrafter"/>
</dbReference>
<evidence type="ECO:0000313" key="8">
    <source>
        <dbReference type="EMBL" id="KAK3093342.1"/>
    </source>
</evidence>
<keyword evidence="6" id="KW-0472">Membrane</keyword>
<feature type="compositionally biased region" description="Low complexity" evidence="7">
    <location>
        <begin position="186"/>
        <end position="200"/>
    </location>
</feature>
<dbReference type="EMBL" id="VSWD01000009">
    <property type="protein sequence ID" value="KAK3093342.1"/>
    <property type="molecule type" value="Genomic_DNA"/>
</dbReference>
<dbReference type="GO" id="GO:0000301">
    <property type="term" value="P:retrograde transport, vesicle recycling within Golgi"/>
    <property type="evidence" value="ECO:0007669"/>
    <property type="project" value="TreeGrafter"/>
</dbReference>
<evidence type="ECO:0008006" key="10">
    <source>
        <dbReference type="Google" id="ProtNLM"/>
    </source>
</evidence>
<organism evidence="8 9">
    <name type="scientific">Pinctada imbricata</name>
    <name type="common">Atlantic pearl-oyster</name>
    <name type="synonym">Pinctada martensii</name>
    <dbReference type="NCBI Taxonomy" id="66713"/>
    <lineage>
        <taxon>Eukaryota</taxon>
        <taxon>Metazoa</taxon>
        <taxon>Spiralia</taxon>
        <taxon>Lophotrochozoa</taxon>
        <taxon>Mollusca</taxon>
        <taxon>Bivalvia</taxon>
        <taxon>Autobranchia</taxon>
        <taxon>Pteriomorphia</taxon>
        <taxon>Pterioida</taxon>
        <taxon>Pterioidea</taxon>
        <taxon>Pteriidae</taxon>
        <taxon>Pinctada</taxon>
    </lineage>
</organism>
<evidence type="ECO:0000256" key="5">
    <source>
        <dbReference type="ARBA" id="ARBA00023054"/>
    </source>
</evidence>
<dbReference type="PANTHER" id="PTHR13815:SF7">
    <property type="entry name" value="GOLGIN SUBFAMILY A MEMBER 5"/>
    <property type="match status" value="1"/>
</dbReference>
<proteinExistence type="predicted"/>
<keyword evidence="2" id="KW-0812">Transmembrane</keyword>
<dbReference type="Proteomes" id="UP001186944">
    <property type="component" value="Unassembled WGS sequence"/>
</dbReference>
<evidence type="ECO:0000256" key="1">
    <source>
        <dbReference type="ARBA" id="ARBA00004409"/>
    </source>
</evidence>
<evidence type="ECO:0000256" key="3">
    <source>
        <dbReference type="ARBA" id="ARBA00022989"/>
    </source>
</evidence>
<reference evidence="8" key="1">
    <citation type="submission" date="2019-08" db="EMBL/GenBank/DDBJ databases">
        <title>The improved chromosome-level genome for the pearl oyster Pinctada fucata martensii using PacBio sequencing and Hi-C.</title>
        <authorList>
            <person name="Zheng Z."/>
        </authorList>
    </citation>
    <scope>NUCLEOTIDE SEQUENCE</scope>
    <source>
        <strain evidence="8">ZZ-2019</strain>
        <tissue evidence="8">Adductor muscle</tissue>
    </source>
</reference>
<comment type="caution">
    <text evidence="8">The sequence shown here is derived from an EMBL/GenBank/DDBJ whole genome shotgun (WGS) entry which is preliminary data.</text>
</comment>
<keyword evidence="4" id="KW-0333">Golgi apparatus</keyword>
<dbReference type="GO" id="GO:0000139">
    <property type="term" value="C:Golgi membrane"/>
    <property type="evidence" value="ECO:0007669"/>
    <property type="project" value="UniProtKB-SubCell"/>
</dbReference>
<feature type="compositionally biased region" description="Polar residues" evidence="7">
    <location>
        <begin position="201"/>
        <end position="211"/>
    </location>
</feature>
<comment type="subcellular location">
    <subcellularLocation>
        <location evidence="1">Golgi apparatus membrane</location>
        <topology evidence="1">Single-pass type IV membrane protein</topology>
    </subcellularLocation>
</comment>
<protein>
    <recommendedName>
        <fullName evidence="10">Golgin-84</fullName>
    </recommendedName>
</protein>
<dbReference type="InterPro" id="IPR019177">
    <property type="entry name" value="Golgin_subfamily_A_member_5"/>
</dbReference>
<feature type="compositionally biased region" description="Polar residues" evidence="7">
    <location>
        <begin position="44"/>
        <end position="54"/>
    </location>
</feature>
<evidence type="ECO:0000256" key="7">
    <source>
        <dbReference type="SAM" id="MobiDB-lite"/>
    </source>
</evidence>
<feature type="region of interest" description="Disordered" evidence="7">
    <location>
        <begin position="26"/>
        <end position="267"/>
    </location>
</feature>
<accession>A0AA89BZE6</accession>
<evidence type="ECO:0000313" key="9">
    <source>
        <dbReference type="Proteomes" id="UP001186944"/>
    </source>
</evidence>
<keyword evidence="5" id="KW-0175">Coiled coil</keyword>
<evidence type="ECO:0000256" key="4">
    <source>
        <dbReference type="ARBA" id="ARBA00023034"/>
    </source>
</evidence>
<feature type="compositionally biased region" description="Polar residues" evidence="7">
    <location>
        <begin position="246"/>
        <end position="256"/>
    </location>
</feature>
<sequence length="304" mass="31879">MSWLSNITGKAEEFLNKIDQSAAQALHKEEEEQRLNLSLPLTREVTSLGSPPSSSRDHNVDRAAYSVPSKTTFKKDNSASSFVSTPIKANKAAPLVGSSGVAKQTGKVTVKPPADSVTKQASSTGPQGAGTQEQKTSSASAPAKKKLDTDEALFDFLNSSEPLEANKKKAAPPPSVVDPPRHSRQSSTSSVVSNKGGKSNADTPVSTSGSSIVHVDALPLDSDRGSPSEPDGSADVLALADAMMEQSPSNSVSSNQDGDHSAELNQKISSLELENKLLKNEVASLNQEMATVLQRSKDSQSGNL</sequence>
<dbReference type="GO" id="GO:0007030">
    <property type="term" value="P:Golgi organization"/>
    <property type="evidence" value="ECO:0007669"/>
    <property type="project" value="InterPro"/>
</dbReference>
<dbReference type="AlphaFoldDB" id="A0AA89BZE6"/>
<feature type="compositionally biased region" description="Polar residues" evidence="7">
    <location>
        <begin position="117"/>
        <end position="136"/>
    </location>
</feature>
<gene>
    <name evidence="8" type="ORF">FSP39_014263</name>
</gene>
<keyword evidence="3" id="KW-1133">Transmembrane helix</keyword>
<keyword evidence="9" id="KW-1185">Reference proteome</keyword>